<comment type="caution">
    <text evidence="2">The sequence shown here is derived from an EMBL/GenBank/DDBJ whole genome shotgun (WGS) entry which is preliminary data.</text>
</comment>
<reference evidence="3" key="1">
    <citation type="journal article" date="2019" name="Int. J. Syst. Evol. Microbiol.">
        <title>The Global Catalogue of Microorganisms (GCM) 10K type strain sequencing project: providing services to taxonomists for standard genome sequencing and annotation.</title>
        <authorList>
            <consortium name="The Broad Institute Genomics Platform"/>
            <consortium name="The Broad Institute Genome Sequencing Center for Infectious Disease"/>
            <person name="Wu L."/>
            <person name="Ma J."/>
        </authorList>
    </citation>
    <scope>NUCLEOTIDE SEQUENCE [LARGE SCALE GENOMIC DNA]</scope>
    <source>
        <strain evidence="3">JCM 1407</strain>
    </source>
</reference>
<evidence type="ECO:0000259" key="1">
    <source>
        <dbReference type="Pfam" id="PF08808"/>
    </source>
</evidence>
<protein>
    <submittedName>
        <fullName evidence="2">RES family NAD+ phosphorylase</fullName>
    </submittedName>
</protein>
<dbReference type="RefSeq" id="WP_343758008.1">
    <property type="nucleotide sequence ID" value="NZ_BAAACG010000001.1"/>
</dbReference>
<feature type="domain" description="RES" evidence="1">
    <location>
        <begin position="150"/>
        <end position="275"/>
    </location>
</feature>
<evidence type="ECO:0000313" key="3">
    <source>
        <dbReference type="Proteomes" id="UP001501510"/>
    </source>
</evidence>
<evidence type="ECO:0000313" key="2">
    <source>
        <dbReference type="EMBL" id="GAA0732601.1"/>
    </source>
</evidence>
<keyword evidence="3" id="KW-1185">Reference proteome</keyword>
<proteinExistence type="predicted"/>
<organism evidence="2 3">
    <name type="scientific">Clostridium oceanicum</name>
    <dbReference type="NCBI Taxonomy" id="1543"/>
    <lineage>
        <taxon>Bacteria</taxon>
        <taxon>Bacillati</taxon>
        <taxon>Bacillota</taxon>
        <taxon>Clostridia</taxon>
        <taxon>Eubacteriales</taxon>
        <taxon>Clostridiaceae</taxon>
        <taxon>Clostridium</taxon>
    </lineage>
</organism>
<gene>
    <name evidence="2" type="ORF">GCM10008906_02420</name>
</gene>
<dbReference type="EMBL" id="BAAACG010000001">
    <property type="protein sequence ID" value="GAA0732601.1"/>
    <property type="molecule type" value="Genomic_DNA"/>
</dbReference>
<dbReference type="Proteomes" id="UP001501510">
    <property type="component" value="Unassembled WGS sequence"/>
</dbReference>
<name>A0ABN1J904_9CLOT</name>
<accession>A0ABN1J904</accession>
<dbReference type="Pfam" id="PF08808">
    <property type="entry name" value="RES"/>
    <property type="match status" value="1"/>
</dbReference>
<sequence>MKEFILCSDCFFDQGLKLDSFYLGVDDNNICPNCRSRKGKKLDKKTLLQLVDRFFVRGTIIKPEYGAYPIIQFNEYQNTSIKVSNGLKKDIELIEKILKIGFFYYGPRLWMTGEIEPLKLLQNNLEREGIIKRIIKEYPDKLIKAGEIFYRLRKKPNQPSKFHEYDSPPDKSCGNGRLDSKVLPILYGSKDLQVCIHECRVTIEDELYIATLSPTRNLKLLDLTELLNEESTEFESLDMAIHMLFLAGKHSYEISRDIALHVFSAGYDGIIYPSYFSLVRTGSRLIETVYGISIRKLPDVKNYAKSQTIQNIALFGRPIKNGDVSVKCINRLVLNTVNYDVNFGPVEY</sequence>
<dbReference type="InterPro" id="IPR014914">
    <property type="entry name" value="RES_dom"/>
</dbReference>